<evidence type="ECO:0000313" key="2">
    <source>
        <dbReference type="EMBL" id="KON32294.1"/>
    </source>
</evidence>
<reference evidence="3" key="1">
    <citation type="submission" date="2015-06" db="EMBL/GenBank/DDBJ databases">
        <title>New insights into the roles of widespread benthic archaea in carbon and nitrogen cycling.</title>
        <authorList>
            <person name="Lazar C.S."/>
            <person name="Baker B.J."/>
            <person name="Seitz K.W."/>
            <person name="Hyde A.S."/>
            <person name="Dick G.J."/>
            <person name="Hinrichs K.-U."/>
            <person name="Teske A.P."/>
        </authorList>
    </citation>
    <scope>NUCLEOTIDE SEQUENCE [LARGE SCALE GENOMIC DNA]</scope>
</reference>
<sequence length="283" mass="31364">MKTKIIFSEKSLNYGGWHIEGPQRLKMAYEVLKAKNYEFIEPNPASEEDVLRAHDSDYVWNLKKGLVEDPDTPAYDNIYEHARLSAGGAILAAKINGFSLMRPPGHHVGRNGAALGVYTRGFCYLNNVAIAVKALNKPALILDIDGHHGNGTQEIFQGDKKVVYVSLHRYPHYPGTGEYSEGNCLNFPLPADCGEQRYLETLDEALGMINVDKFEVVAISVGLDAHFKDLASLGLKENSYRKIGKRIAALEKNAFFVMEGGYVGEQNGKDIDQLLRGCEEKTA</sequence>
<evidence type="ECO:0000313" key="3">
    <source>
        <dbReference type="Proteomes" id="UP000054016"/>
    </source>
</evidence>
<dbReference type="GO" id="GO:0004407">
    <property type="term" value="F:histone deacetylase activity"/>
    <property type="evidence" value="ECO:0007669"/>
    <property type="project" value="TreeGrafter"/>
</dbReference>
<evidence type="ECO:0000259" key="1">
    <source>
        <dbReference type="Pfam" id="PF00850"/>
    </source>
</evidence>
<gene>
    <name evidence="2" type="ORF">AC478_00685</name>
</gene>
<dbReference type="SUPFAM" id="SSF52768">
    <property type="entry name" value="Arginase/deacetylase"/>
    <property type="match status" value="1"/>
</dbReference>
<dbReference type="InterPro" id="IPR023696">
    <property type="entry name" value="Ureohydrolase_dom_sf"/>
</dbReference>
<dbReference type="AlphaFoldDB" id="A0A0M0BV07"/>
<accession>A0A0M0BV07</accession>
<comment type="caution">
    <text evidence="2">The sequence shown here is derived from an EMBL/GenBank/DDBJ whole genome shotgun (WGS) entry which is preliminary data.</text>
</comment>
<proteinExistence type="predicted"/>
<feature type="domain" description="Histone deacetylase" evidence="1">
    <location>
        <begin position="18"/>
        <end position="275"/>
    </location>
</feature>
<dbReference type="InterPro" id="IPR023801">
    <property type="entry name" value="His_deacetylse_dom"/>
</dbReference>
<name>A0A0M0BV07_9ARCH</name>
<dbReference type="GO" id="GO:0040029">
    <property type="term" value="P:epigenetic regulation of gene expression"/>
    <property type="evidence" value="ECO:0007669"/>
    <property type="project" value="TreeGrafter"/>
</dbReference>
<dbReference type="PANTHER" id="PTHR10625">
    <property type="entry name" value="HISTONE DEACETYLASE HDAC1-RELATED"/>
    <property type="match status" value="1"/>
</dbReference>
<dbReference type="PANTHER" id="PTHR10625:SF10">
    <property type="entry name" value="HISTONE DEACETYLASE HDAC1"/>
    <property type="match status" value="1"/>
</dbReference>
<dbReference type="Pfam" id="PF00850">
    <property type="entry name" value="Hist_deacetyl"/>
    <property type="match status" value="1"/>
</dbReference>
<dbReference type="EMBL" id="LFWV01000006">
    <property type="protein sequence ID" value="KON32294.1"/>
    <property type="molecule type" value="Genomic_DNA"/>
</dbReference>
<dbReference type="Proteomes" id="UP000054016">
    <property type="component" value="Unassembled WGS sequence"/>
</dbReference>
<protein>
    <recommendedName>
        <fullName evidence="1">Histone deacetylase domain-containing protein</fullName>
    </recommendedName>
</protein>
<dbReference type="Gene3D" id="3.40.800.20">
    <property type="entry name" value="Histone deacetylase domain"/>
    <property type="match status" value="1"/>
</dbReference>
<organism evidence="2 3">
    <name type="scientific">miscellaneous Crenarchaeota group-1 archaeon SG8-32-3</name>
    <dbReference type="NCBI Taxonomy" id="1685125"/>
    <lineage>
        <taxon>Archaea</taxon>
        <taxon>Candidatus Bathyarchaeota</taxon>
        <taxon>MCG-1</taxon>
    </lineage>
</organism>
<dbReference type="InterPro" id="IPR037138">
    <property type="entry name" value="His_deacetylse_dom_sf"/>
</dbReference>